<comment type="caution">
    <text evidence="2">The sequence shown here is derived from an EMBL/GenBank/DDBJ whole genome shotgun (WGS) entry which is preliminary data.</text>
</comment>
<keyword evidence="1" id="KW-0812">Transmembrane</keyword>
<feature type="transmembrane region" description="Helical" evidence="1">
    <location>
        <begin position="36"/>
        <end position="56"/>
    </location>
</feature>
<sequence>MEFDLLASIELTASAALAVSVLAVGFGEDIRGRLRIAGGLTLWFVLVTIMAITEVLTYQHGVGAPGLGVAVILPIVILSVGVLRSPSLRRALQTIPLYMLIGVHAIRVLGVTFLILYAAGRLPAPFAPVAGWGDVMVGLAAGPVAWLVYKHGAAVRPTVLVWNILGLLDLAAAIGLGAVSSPGPLQLIFTEPGSAIMTTLPWLLIPGFLVPLLASTHLAVFYRLNRSESFADQGKMLLNVRHPMRDN</sequence>
<accession>A0A401JAA4</accession>
<feature type="transmembrane region" description="Helical" evidence="1">
    <location>
        <begin position="6"/>
        <end position="24"/>
    </location>
</feature>
<name>A0A401JAA4_9PROT</name>
<feature type="transmembrane region" description="Helical" evidence="1">
    <location>
        <begin position="62"/>
        <end position="83"/>
    </location>
</feature>
<evidence type="ECO:0000256" key="1">
    <source>
        <dbReference type="SAM" id="Phobius"/>
    </source>
</evidence>
<organism evidence="2 3">
    <name type="scientific">Sulfuriferula multivorans</name>
    <dbReference type="NCBI Taxonomy" id="1559896"/>
    <lineage>
        <taxon>Bacteria</taxon>
        <taxon>Pseudomonadati</taxon>
        <taxon>Pseudomonadota</taxon>
        <taxon>Betaproteobacteria</taxon>
        <taxon>Nitrosomonadales</taxon>
        <taxon>Sulfuricellaceae</taxon>
        <taxon>Sulfuriferula</taxon>
    </lineage>
</organism>
<feature type="transmembrane region" description="Helical" evidence="1">
    <location>
        <begin position="129"/>
        <end position="148"/>
    </location>
</feature>
<keyword evidence="1" id="KW-1133">Transmembrane helix</keyword>
<evidence type="ECO:0000313" key="3">
    <source>
        <dbReference type="Proteomes" id="UP000286806"/>
    </source>
</evidence>
<keyword evidence="3" id="KW-1185">Reference proteome</keyword>
<feature type="transmembrane region" description="Helical" evidence="1">
    <location>
        <begin position="200"/>
        <end position="222"/>
    </location>
</feature>
<reference evidence="2 3" key="1">
    <citation type="journal article" date="2019" name="Front. Microbiol.">
        <title>Genomes of Neutrophilic Sulfur-Oxidizing Chemolithoautotrophs Representing 9 Proteobacterial Species From 8 Genera.</title>
        <authorList>
            <person name="Watanabe T."/>
            <person name="Kojima H."/>
            <person name="Umezawa K."/>
            <person name="Hori C."/>
            <person name="Takasuka T.E."/>
            <person name="Kato Y."/>
            <person name="Fukui M."/>
        </authorList>
    </citation>
    <scope>NUCLEOTIDE SEQUENCE [LARGE SCALE GENOMIC DNA]</scope>
    <source>
        <strain evidence="2 3">TTN</strain>
    </source>
</reference>
<feature type="transmembrane region" description="Helical" evidence="1">
    <location>
        <begin position="95"/>
        <end position="117"/>
    </location>
</feature>
<dbReference type="Proteomes" id="UP000286806">
    <property type="component" value="Unassembled WGS sequence"/>
</dbReference>
<feature type="transmembrane region" description="Helical" evidence="1">
    <location>
        <begin position="160"/>
        <end position="180"/>
    </location>
</feature>
<gene>
    <name evidence="2" type="ORF">SFMTTN_0297</name>
</gene>
<evidence type="ECO:0000313" key="2">
    <source>
        <dbReference type="EMBL" id="GBL44500.1"/>
    </source>
</evidence>
<proteinExistence type="predicted"/>
<protein>
    <submittedName>
        <fullName evidence="2">Mlr3636 protein</fullName>
    </submittedName>
</protein>
<keyword evidence="1" id="KW-0472">Membrane</keyword>
<dbReference type="RefSeq" id="WP_189836228.1">
    <property type="nucleotide sequence ID" value="NZ_BGOW01000002.1"/>
</dbReference>
<dbReference type="EMBL" id="BGOW01000002">
    <property type="protein sequence ID" value="GBL44500.1"/>
    <property type="molecule type" value="Genomic_DNA"/>
</dbReference>
<dbReference type="AlphaFoldDB" id="A0A401JAA4"/>